<evidence type="ECO:0000313" key="4">
    <source>
        <dbReference type="Proteomes" id="UP000653674"/>
    </source>
</evidence>
<dbReference type="Pfam" id="PF18029">
    <property type="entry name" value="Glyoxalase_6"/>
    <property type="match status" value="1"/>
</dbReference>
<name>A0A8J3M1Y3_9ACTN</name>
<dbReference type="EMBL" id="BONU01000028">
    <property type="protein sequence ID" value="GIG75225.1"/>
    <property type="molecule type" value="Genomic_DNA"/>
</dbReference>
<organism evidence="3 4">
    <name type="scientific">Planosporangium flavigriseum</name>
    <dbReference type="NCBI Taxonomy" id="373681"/>
    <lineage>
        <taxon>Bacteria</taxon>
        <taxon>Bacillati</taxon>
        <taxon>Actinomycetota</taxon>
        <taxon>Actinomycetes</taxon>
        <taxon>Micromonosporales</taxon>
        <taxon>Micromonosporaceae</taxon>
        <taxon>Planosporangium</taxon>
    </lineage>
</organism>
<feature type="domain" description="Glyoxalase-like" evidence="2">
    <location>
        <begin position="3"/>
        <end position="44"/>
    </location>
</feature>
<dbReference type="SUPFAM" id="SSF54593">
    <property type="entry name" value="Glyoxalase/Bleomycin resistance protein/Dihydroxybiphenyl dioxygenase"/>
    <property type="match status" value="1"/>
</dbReference>
<evidence type="ECO:0000259" key="2">
    <source>
        <dbReference type="Pfam" id="PF18029"/>
    </source>
</evidence>
<keyword evidence="4" id="KW-1185">Reference proteome</keyword>
<protein>
    <recommendedName>
        <fullName evidence="2">Glyoxalase-like domain-containing protein</fullName>
    </recommendedName>
</protein>
<sequence>MGAENVDAELERLTSRGAKILHRGQQGPHSRVTVADPEGNEFCIS</sequence>
<dbReference type="InterPro" id="IPR041581">
    <property type="entry name" value="Glyoxalase_6"/>
</dbReference>
<dbReference type="AlphaFoldDB" id="A0A8J3M1Y3"/>
<dbReference type="InterPro" id="IPR029068">
    <property type="entry name" value="Glyas_Bleomycin-R_OHBP_Dase"/>
</dbReference>
<evidence type="ECO:0000256" key="1">
    <source>
        <dbReference type="SAM" id="MobiDB-lite"/>
    </source>
</evidence>
<evidence type="ECO:0000313" key="3">
    <source>
        <dbReference type="EMBL" id="GIG75225.1"/>
    </source>
</evidence>
<comment type="caution">
    <text evidence="3">The sequence shown here is derived from an EMBL/GenBank/DDBJ whole genome shotgun (WGS) entry which is preliminary data.</text>
</comment>
<dbReference type="Gene3D" id="3.10.180.10">
    <property type="entry name" value="2,3-Dihydroxybiphenyl 1,2-Dioxygenase, domain 1"/>
    <property type="match status" value="1"/>
</dbReference>
<dbReference type="Proteomes" id="UP000653674">
    <property type="component" value="Unassembled WGS sequence"/>
</dbReference>
<gene>
    <name evidence="3" type="ORF">Pfl04_36290</name>
</gene>
<proteinExistence type="predicted"/>
<accession>A0A8J3M1Y3</accession>
<feature type="region of interest" description="Disordered" evidence="1">
    <location>
        <begin position="17"/>
        <end position="45"/>
    </location>
</feature>
<reference evidence="3" key="1">
    <citation type="submission" date="2021-01" db="EMBL/GenBank/DDBJ databases">
        <title>Whole genome shotgun sequence of Planosporangium flavigriseum NBRC 105377.</title>
        <authorList>
            <person name="Komaki H."/>
            <person name="Tamura T."/>
        </authorList>
    </citation>
    <scope>NUCLEOTIDE SEQUENCE</scope>
    <source>
        <strain evidence="3">NBRC 105377</strain>
    </source>
</reference>